<name>A0A127Z4E1_9BASI</name>
<evidence type="ECO:0000256" key="1">
    <source>
        <dbReference type="SAM" id="MobiDB-lite"/>
    </source>
</evidence>
<feature type="compositionally biased region" description="Low complexity" evidence="1">
    <location>
        <begin position="321"/>
        <end position="336"/>
    </location>
</feature>
<organism evidence="2">
    <name type="scientific">Sporisorium scitamineum</name>
    <dbReference type="NCBI Taxonomy" id="49012"/>
    <lineage>
        <taxon>Eukaryota</taxon>
        <taxon>Fungi</taxon>
        <taxon>Dikarya</taxon>
        <taxon>Basidiomycota</taxon>
        <taxon>Ustilaginomycotina</taxon>
        <taxon>Ustilaginomycetes</taxon>
        <taxon>Ustilaginales</taxon>
        <taxon>Ustilaginaceae</taxon>
        <taxon>Sporisorium</taxon>
    </lineage>
</organism>
<protein>
    <submittedName>
        <fullName evidence="2">Uncharacterized protein</fullName>
    </submittedName>
</protein>
<feature type="region of interest" description="Disordered" evidence="1">
    <location>
        <begin position="1"/>
        <end position="100"/>
    </location>
</feature>
<dbReference type="InterPro" id="IPR028018">
    <property type="entry name" value="DUF4646"/>
</dbReference>
<proteinExistence type="predicted"/>
<evidence type="ECO:0000313" key="2">
    <source>
        <dbReference type="EMBL" id="CDR88759.1"/>
    </source>
</evidence>
<feature type="compositionally biased region" description="Basic residues" evidence="1">
    <location>
        <begin position="371"/>
        <end position="385"/>
    </location>
</feature>
<reference evidence="2" key="1">
    <citation type="submission" date="2014-06" db="EMBL/GenBank/DDBJ databases">
        <authorList>
            <person name="Ju J."/>
            <person name="Zhang J."/>
        </authorList>
    </citation>
    <scope>NUCLEOTIDE SEQUENCE</scope>
    <source>
        <strain evidence="2">SscI8</strain>
    </source>
</reference>
<dbReference type="OrthoDB" id="5314275at2759"/>
<feature type="compositionally biased region" description="Low complexity" evidence="1">
    <location>
        <begin position="1"/>
        <end position="21"/>
    </location>
</feature>
<feature type="compositionally biased region" description="Basic and acidic residues" evidence="1">
    <location>
        <begin position="51"/>
        <end position="61"/>
    </location>
</feature>
<accession>A0A127Z4E1</accession>
<feature type="region of interest" description="Disordered" evidence="1">
    <location>
        <begin position="296"/>
        <end position="397"/>
    </location>
</feature>
<feature type="compositionally biased region" description="Polar residues" evidence="1">
    <location>
        <begin position="307"/>
        <end position="320"/>
    </location>
</feature>
<sequence length="429" mass="47574">MTSPYYLPAAPYAPQQGALPPTYDAAMASAPASTSIPPQRFSGEKQFQGFSEKDQQRREQEFASYPSMPSSSSYPSMSAPPQPSPLSSRPTYGGMPLNPQTALAQFGSPFATSPDWAPSAYDARLTHLPQVDLETRIKMRFSGPSAEQRALTPPPSFSRRFQPSQPYSLSHFEPVYVDSTKKEAKKQLLSDGFQPVYPGARLVQRNVSAADWGRFLEDIAVAGRLTGKQGLISNVAPLTMHLGATGFLVTRAIEKHMKKRKDPQICEAVEMWQQTFFTPRNLDVYILLNGERLTARSPNAPIPPSNLTPSTQIQRVHTSASSHGSDSSSSSDSSDNNGDDDDGRRNNGYQSTGERKMDKRQRKALREQRKQERKQRRAEHKHERKMAKIDRKYGGSARRNGVRGGYLLVIAPLDPTTSKPPTDAAAFMW</sequence>
<dbReference type="Pfam" id="PF15496">
    <property type="entry name" value="DUF4646"/>
    <property type="match status" value="1"/>
</dbReference>
<dbReference type="AlphaFoldDB" id="A0A127Z4E1"/>
<gene>
    <name evidence="2" type="ORF">SPSC_05591</name>
</gene>
<dbReference type="EMBL" id="LK056689">
    <property type="protein sequence ID" value="CDR88759.1"/>
    <property type="molecule type" value="Genomic_DNA"/>
</dbReference>
<feature type="compositionally biased region" description="Low complexity" evidence="1">
    <location>
        <begin position="63"/>
        <end position="77"/>
    </location>
</feature>